<dbReference type="RefSeq" id="WP_231580417.1">
    <property type="nucleotide sequence ID" value="NZ_CP046452.1"/>
</dbReference>
<dbReference type="InterPro" id="IPR022813">
    <property type="entry name" value="SecD/SecF_arch_bac"/>
</dbReference>
<evidence type="ECO:0000256" key="8">
    <source>
        <dbReference type="ARBA" id="ARBA00023136"/>
    </source>
</evidence>
<dbReference type="InterPro" id="IPR048631">
    <property type="entry name" value="SecD_1st"/>
</dbReference>
<evidence type="ECO:0000256" key="5">
    <source>
        <dbReference type="ARBA" id="ARBA00022927"/>
    </source>
</evidence>
<accession>A0A6B8VQK9</accession>
<evidence type="ECO:0000256" key="2">
    <source>
        <dbReference type="ARBA" id="ARBA00022448"/>
    </source>
</evidence>
<reference evidence="14" key="1">
    <citation type="submission" date="2019-11" db="EMBL/GenBank/DDBJ databases">
        <title>Complete genome sequence of Corynebacterium kalinowskii 1959, a novel Corynebacterium species isolated from soil of a small paddock in Vilsendorf, Germany.</title>
        <authorList>
            <person name="Schaffert L."/>
            <person name="Ruwe M."/>
            <person name="Milse J."/>
            <person name="Hanuschka K."/>
            <person name="Ortseifen V."/>
            <person name="Droste J."/>
            <person name="Brandt D."/>
            <person name="Schlueter L."/>
            <person name="Kutter Y."/>
            <person name="Vinke S."/>
            <person name="Viehoefer P."/>
            <person name="Jacob L."/>
            <person name="Luebke N.-C."/>
            <person name="Schulte-Berndt E."/>
            <person name="Hain C."/>
            <person name="Linder M."/>
            <person name="Schmidt P."/>
            <person name="Wollenschlaeger L."/>
            <person name="Luttermann T."/>
            <person name="Thieme E."/>
            <person name="Hassa J."/>
            <person name="Haak M."/>
            <person name="Wittchen M."/>
            <person name="Mentz A."/>
            <person name="Persicke M."/>
            <person name="Busche T."/>
            <person name="Ruckert C."/>
        </authorList>
    </citation>
    <scope>NUCLEOTIDE SEQUENCE [LARGE SCALE GENOMIC DNA]</scope>
    <source>
        <strain evidence="14">1959</strain>
    </source>
</reference>
<protein>
    <recommendedName>
        <fullName evidence="9">Protein translocase subunit SecD</fullName>
    </recommendedName>
</protein>
<dbReference type="HAMAP" id="MF_01463_B">
    <property type="entry name" value="SecD_B"/>
    <property type="match status" value="1"/>
</dbReference>
<feature type="transmembrane region" description="Helical" evidence="9">
    <location>
        <begin position="531"/>
        <end position="557"/>
    </location>
</feature>
<dbReference type="Pfam" id="PF21760">
    <property type="entry name" value="SecD_1st"/>
    <property type="match status" value="1"/>
</dbReference>
<keyword evidence="2 9" id="KW-0813">Transport</keyword>
<dbReference type="GO" id="GO:0043952">
    <property type="term" value="P:protein transport by the Sec complex"/>
    <property type="evidence" value="ECO:0007669"/>
    <property type="project" value="UniProtKB-UniRule"/>
</dbReference>
<evidence type="ECO:0000259" key="10">
    <source>
        <dbReference type="Pfam" id="PF02355"/>
    </source>
</evidence>
<dbReference type="AlphaFoldDB" id="A0A6B8VQK9"/>
<keyword evidence="7 9" id="KW-0811">Translocation</keyword>
<name>A0A6B8VQK9_9CORY</name>
<dbReference type="InterPro" id="IPR048634">
    <property type="entry name" value="SecD_SecF_C"/>
</dbReference>
<sequence>MSSSSERPRSSRAWPKQAIALFLLALFGVYALVFFTGDRSASPKLGIDLQGGTRVTLVPQGAEPTSDQLAQARLILENRVNGMGVSGASVVSDGNTLVITVPGEDTTQARALGQTSQLMFRPVAQPGTPDPGKVVDTTLDMANRWVEKGVISPEQATESFKGLVDSANQGLAEGQAPFEVKEITAVTPEEPKNSIEATKRRQDITEMLRSDRQSDDPSVQFAAAALLQCTEELDPLAGSDDPAKPFVTCDSEGQKYVLEPVPLLVGESEGGKRLTGNEIDANREIAGGLNSQTGQMEINFAFKAQGNEKGGETWAKVTQDYLQRQVAITLDSAIISAPVIQGATPAGSPTSITGDFTQQEAQDLANNLKYGALPLSFAGENGERGGTTTTIPASLGTASLKAGLIAGLVGLIAVAIYALAYYRVFGVLAMFTLVASGVLVYGSLILLGRWIGYSLDLAGVAGLIIGIGTTADSFVVFYERIKDEIRDGRTFRSAVPRAWDSAKRTVLTGNFVSLIAAVVLYILAVGEVKGFAFTLGLTTVFDLFVTFLLTGPLVILASRNPWFAKSSVNGLGAVAKVAERRRADGEFDGTEQAATEEKN</sequence>
<dbReference type="InterPro" id="IPR054384">
    <property type="entry name" value="SecDF_P1_head"/>
</dbReference>
<dbReference type="NCBIfam" id="TIGR01129">
    <property type="entry name" value="secD"/>
    <property type="match status" value="1"/>
</dbReference>
<comment type="subunit">
    <text evidence="9">Forms a complex with SecF. Part of the essential Sec protein translocation apparatus which comprises SecA, SecYEG and auxiliary proteins SecDF. Other proteins may also be involved.</text>
</comment>
<dbReference type="KEGG" id="ckw:CKALI_06360"/>
<feature type="transmembrane region" description="Helical" evidence="9">
    <location>
        <begin position="402"/>
        <end position="420"/>
    </location>
</feature>
<evidence type="ECO:0000256" key="4">
    <source>
        <dbReference type="ARBA" id="ARBA00022692"/>
    </source>
</evidence>
<comment type="caution">
    <text evidence="9">Lacks conserved residue(s) required for the propagation of feature annotation.</text>
</comment>
<dbReference type="Pfam" id="PF22599">
    <property type="entry name" value="SecDF_P1_head"/>
    <property type="match status" value="1"/>
</dbReference>
<dbReference type="GO" id="GO:0065002">
    <property type="term" value="P:intracellular protein transmembrane transport"/>
    <property type="evidence" value="ECO:0007669"/>
    <property type="project" value="UniProtKB-UniRule"/>
</dbReference>
<comment type="subcellular location">
    <subcellularLocation>
        <location evidence="1 9">Cell membrane</location>
        <topology evidence="1 9">Multi-pass membrane protein</topology>
    </subcellularLocation>
</comment>
<evidence type="ECO:0000313" key="13">
    <source>
        <dbReference type="EMBL" id="QGU02141.1"/>
    </source>
</evidence>
<keyword evidence="4 9" id="KW-0812">Transmembrane</keyword>
<dbReference type="SUPFAM" id="SSF82866">
    <property type="entry name" value="Multidrug efflux transporter AcrB transmembrane domain"/>
    <property type="match status" value="1"/>
</dbReference>
<dbReference type="Pfam" id="PF02355">
    <property type="entry name" value="SecD_SecF_C"/>
    <property type="match status" value="1"/>
</dbReference>
<dbReference type="Gene3D" id="3.30.1360.200">
    <property type="match status" value="1"/>
</dbReference>
<dbReference type="NCBIfam" id="TIGR00916">
    <property type="entry name" value="2A0604s01"/>
    <property type="match status" value="1"/>
</dbReference>
<feature type="domain" description="SecDF P1 head subdomain" evidence="12">
    <location>
        <begin position="274"/>
        <end position="374"/>
    </location>
</feature>
<feature type="transmembrane region" description="Helical" evidence="9">
    <location>
        <begin position="427"/>
        <end position="451"/>
    </location>
</feature>
<keyword evidence="6 9" id="KW-1133">Transmembrane helix</keyword>
<comment type="similarity">
    <text evidence="9">Belongs to the SecD/SecF family. SecD subfamily.</text>
</comment>
<dbReference type="InterPro" id="IPR055344">
    <property type="entry name" value="SecD_SecF_C_bact"/>
</dbReference>
<keyword evidence="14" id="KW-1185">Reference proteome</keyword>
<evidence type="ECO:0000256" key="9">
    <source>
        <dbReference type="HAMAP-Rule" id="MF_01463"/>
    </source>
</evidence>
<dbReference type="PANTHER" id="PTHR30081">
    <property type="entry name" value="PROTEIN-EXPORT MEMBRANE PROTEIN SEC"/>
    <property type="match status" value="1"/>
</dbReference>
<proteinExistence type="inferred from homology"/>
<keyword evidence="3 9" id="KW-1003">Cell membrane</keyword>
<evidence type="ECO:0000259" key="11">
    <source>
        <dbReference type="Pfam" id="PF21760"/>
    </source>
</evidence>
<comment type="function">
    <text evidence="9">Part of the Sec protein translocase complex. Interacts with the SecYEG preprotein conducting channel. SecDF uses the proton motive force (PMF) to complete protein translocation after the ATP-dependent function of SecA.</text>
</comment>
<keyword evidence="5 9" id="KW-0653">Protein transport</keyword>
<gene>
    <name evidence="9" type="primary">secD</name>
    <name evidence="13" type="ORF">CKALI_06360</name>
</gene>
<dbReference type="PANTHER" id="PTHR30081:SF1">
    <property type="entry name" value="PROTEIN TRANSLOCASE SUBUNIT SECD"/>
    <property type="match status" value="1"/>
</dbReference>
<dbReference type="Gene3D" id="3.30.70.3220">
    <property type="match status" value="1"/>
</dbReference>
<dbReference type="GO" id="GO:0006605">
    <property type="term" value="P:protein targeting"/>
    <property type="evidence" value="ECO:0007669"/>
    <property type="project" value="UniProtKB-UniRule"/>
</dbReference>
<feature type="domain" description="Protein export membrane protein SecD/SecF C-terminal" evidence="10">
    <location>
        <begin position="389"/>
        <end position="556"/>
    </location>
</feature>
<dbReference type="Gene3D" id="1.20.1640.10">
    <property type="entry name" value="Multidrug efflux transporter AcrB transmembrane domain"/>
    <property type="match status" value="1"/>
</dbReference>
<feature type="transmembrane region" description="Helical" evidence="9">
    <location>
        <begin position="457"/>
        <end position="478"/>
    </location>
</feature>
<evidence type="ECO:0000259" key="12">
    <source>
        <dbReference type="Pfam" id="PF22599"/>
    </source>
</evidence>
<evidence type="ECO:0000313" key="14">
    <source>
        <dbReference type="Proteomes" id="UP000427071"/>
    </source>
</evidence>
<keyword evidence="8 9" id="KW-0472">Membrane</keyword>
<feature type="domain" description="Protein translocase subunit SecDF P1" evidence="11">
    <location>
        <begin position="70"/>
        <end position="124"/>
    </location>
</feature>
<dbReference type="Proteomes" id="UP000427071">
    <property type="component" value="Chromosome"/>
</dbReference>
<dbReference type="GO" id="GO:0005886">
    <property type="term" value="C:plasma membrane"/>
    <property type="evidence" value="ECO:0007669"/>
    <property type="project" value="UniProtKB-SubCell"/>
</dbReference>
<feature type="transmembrane region" description="Helical" evidence="9">
    <location>
        <begin position="506"/>
        <end position="525"/>
    </location>
</feature>
<evidence type="ECO:0000256" key="6">
    <source>
        <dbReference type="ARBA" id="ARBA00022989"/>
    </source>
</evidence>
<organism evidence="13 14">
    <name type="scientific">Corynebacterium kalinowskii</name>
    <dbReference type="NCBI Taxonomy" id="2675216"/>
    <lineage>
        <taxon>Bacteria</taxon>
        <taxon>Bacillati</taxon>
        <taxon>Actinomycetota</taxon>
        <taxon>Actinomycetes</taxon>
        <taxon>Mycobacteriales</taxon>
        <taxon>Corynebacteriaceae</taxon>
        <taxon>Corynebacterium</taxon>
    </lineage>
</organism>
<dbReference type="InterPro" id="IPR005791">
    <property type="entry name" value="SecD"/>
</dbReference>
<evidence type="ECO:0000256" key="7">
    <source>
        <dbReference type="ARBA" id="ARBA00023010"/>
    </source>
</evidence>
<evidence type="ECO:0000256" key="3">
    <source>
        <dbReference type="ARBA" id="ARBA00022475"/>
    </source>
</evidence>
<dbReference type="GO" id="GO:0015450">
    <property type="term" value="F:protein-transporting ATPase activity"/>
    <property type="evidence" value="ECO:0007669"/>
    <property type="project" value="InterPro"/>
</dbReference>
<evidence type="ECO:0000256" key="1">
    <source>
        <dbReference type="ARBA" id="ARBA00004651"/>
    </source>
</evidence>
<dbReference type="EMBL" id="CP046452">
    <property type="protein sequence ID" value="QGU02141.1"/>
    <property type="molecule type" value="Genomic_DNA"/>
</dbReference>